<name>A0ACB8A627_9AGAM</name>
<accession>A0ACB8A627</accession>
<gene>
    <name evidence="1" type="ORF">BJ138DRAFT_1128032</name>
</gene>
<reference evidence="1" key="1">
    <citation type="journal article" date="2021" name="New Phytol.">
        <title>Evolutionary innovations through gain and loss of genes in the ectomycorrhizal Boletales.</title>
        <authorList>
            <person name="Wu G."/>
            <person name="Miyauchi S."/>
            <person name="Morin E."/>
            <person name="Kuo A."/>
            <person name="Drula E."/>
            <person name="Varga T."/>
            <person name="Kohler A."/>
            <person name="Feng B."/>
            <person name="Cao Y."/>
            <person name="Lipzen A."/>
            <person name="Daum C."/>
            <person name="Hundley H."/>
            <person name="Pangilinan J."/>
            <person name="Johnson J."/>
            <person name="Barry K."/>
            <person name="LaButti K."/>
            <person name="Ng V."/>
            <person name="Ahrendt S."/>
            <person name="Min B."/>
            <person name="Choi I.G."/>
            <person name="Park H."/>
            <person name="Plett J.M."/>
            <person name="Magnuson J."/>
            <person name="Spatafora J.W."/>
            <person name="Nagy L.G."/>
            <person name="Henrissat B."/>
            <person name="Grigoriev I.V."/>
            <person name="Yang Z.L."/>
            <person name="Xu J."/>
            <person name="Martin F.M."/>
        </authorList>
    </citation>
    <scope>NUCLEOTIDE SEQUENCE</scope>
    <source>
        <strain evidence="1">ATCC 28755</strain>
    </source>
</reference>
<organism evidence="1 2">
    <name type="scientific">Hygrophoropsis aurantiaca</name>
    <dbReference type="NCBI Taxonomy" id="72124"/>
    <lineage>
        <taxon>Eukaryota</taxon>
        <taxon>Fungi</taxon>
        <taxon>Dikarya</taxon>
        <taxon>Basidiomycota</taxon>
        <taxon>Agaricomycotina</taxon>
        <taxon>Agaricomycetes</taxon>
        <taxon>Agaricomycetidae</taxon>
        <taxon>Boletales</taxon>
        <taxon>Coniophorineae</taxon>
        <taxon>Hygrophoropsidaceae</taxon>
        <taxon>Hygrophoropsis</taxon>
    </lineage>
</organism>
<protein>
    <submittedName>
        <fullName evidence="1">Uncharacterized protein</fullName>
    </submittedName>
</protein>
<comment type="caution">
    <text evidence="1">The sequence shown here is derived from an EMBL/GenBank/DDBJ whole genome shotgun (WGS) entry which is preliminary data.</text>
</comment>
<evidence type="ECO:0000313" key="1">
    <source>
        <dbReference type="EMBL" id="KAH7908964.1"/>
    </source>
</evidence>
<keyword evidence="2" id="KW-1185">Reference proteome</keyword>
<dbReference type="EMBL" id="MU267787">
    <property type="protein sequence ID" value="KAH7908964.1"/>
    <property type="molecule type" value="Genomic_DNA"/>
</dbReference>
<sequence length="190" mass="20514">MSVAVPALLPSHLDAGHGFEPPAGGFEELHGSATGGSDPFSRLLVFARSLLERRRKEKEAALSECAICLEEVAGADRELTSVTQACKRAYQRVSALYAQPKPSQGPLAETGDPAIYGEIVATIEESEAKTWAEVAMAIVEESCARKASVERKYERCLLQQRMHDAELKKVENACAAAERAVSALSARCHM</sequence>
<dbReference type="Proteomes" id="UP000790377">
    <property type="component" value="Unassembled WGS sequence"/>
</dbReference>
<evidence type="ECO:0000313" key="2">
    <source>
        <dbReference type="Proteomes" id="UP000790377"/>
    </source>
</evidence>
<proteinExistence type="predicted"/>